<keyword evidence="3" id="KW-1185">Reference proteome</keyword>
<sequence>MKKSQQRLTLTARGYGRTLDVQGDRRSVLLVAGMYYFNRLILLLAGCGITYILGEPIAGLSDLVRASFGK</sequence>
<reference evidence="2 3" key="1">
    <citation type="submission" date="2024-04" db="EMBL/GenBank/DDBJ databases">
        <title>Draft genome sequence of Pseudophaeobacter arcticus NBRC 116598.</title>
        <authorList>
            <person name="Miyakawa T."/>
            <person name="Kusuya Y."/>
            <person name="Miura T."/>
        </authorList>
    </citation>
    <scope>NUCLEOTIDE SEQUENCE [LARGE SCALE GENOMIC DNA]</scope>
    <source>
        <strain evidence="2 3">SU-CL00105</strain>
    </source>
</reference>
<organism evidence="2 3">
    <name type="scientific">Pseudophaeobacter arcticus</name>
    <dbReference type="NCBI Taxonomy" id="385492"/>
    <lineage>
        <taxon>Bacteria</taxon>
        <taxon>Pseudomonadati</taxon>
        <taxon>Pseudomonadota</taxon>
        <taxon>Alphaproteobacteria</taxon>
        <taxon>Rhodobacterales</taxon>
        <taxon>Paracoccaceae</taxon>
        <taxon>Pseudophaeobacter</taxon>
    </lineage>
</organism>
<name>A0ABQ0AR75_9RHOB</name>
<evidence type="ECO:0000256" key="1">
    <source>
        <dbReference type="SAM" id="Phobius"/>
    </source>
</evidence>
<dbReference type="EMBL" id="BAABWU010000021">
    <property type="protein sequence ID" value="GAA6198381.1"/>
    <property type="molecule type" value="Genomic_DNA"/>
</dbReference>
<keyword evidence="1" id="KW-0812">Transmembrane</keyword>
<keyword evidence="1" id="KW-1133">Transmembrane helix</keyword>
<evidence type="ECO:0000313" key="2">
    <source>
        <dbReference type="EMBL" id="GAA6198381.1"/>
    </source>
</evidence>
<gene>
    <name evidence="2" type="ORF">NBRC116598_38260</name>
</gene>
<comment type="caution">
    <text evidence="2">The sequence shown here is derived from an EMBL/GenBank/DDBJ whole genome shotgun (WGS) entry which is preliminary data.</text>
</comment>
<protein>
    <submittedName>
        <fullName evidence="2">Uncharacterized protein</fullName>
    </submittedName>
</protein>
<keyword evidence="1" id="KW-0472">Membrane</keyword>
<dbReference type="RefSeq" id="WP_353402239.1">
    <property type="nucleotide sequence ID" value="NZ_BAABWU010000021.1"/>
</dbReference>
<feature type="transmembrane region" description="Helical" evidence="1">
    <location>
        <begin position="35"/>
        <end position="54"/>
    </location>
</feature>
<evidence type="ECO:0000313" key="3">
    <source>
        <dbReference type="Proteomes" id="UP001441944"/>
    </source>
</evidence>
<proteinExistence type="predicted"/>
<dbReference type="Proteomes" id="UP001441944">
    <property type="component" value="Unassembled WGS sequence"/>
</dbReference>
<accession>A0ABQ0AR75</accession>